<dbReference type="EMBL" id="LK056681">
    <property type="protein sequence ID" value="CDU24784.1"/>
    <property type="molecule type" value="Genomic_DNA"/>
</dbReference>
<protein>
    <recommendedName>
        <fullName evidence="1">Thioesterase domain-containing protein</fullName>
    </recommendedName>
</protein>
<reference evidence="2" key="1">
    <citation type="submission" date="2014-06" db="EMBL/GenBank/DDBJ databases">
        <authorList>
            <person name="Ju J."/>
            <person name="Zhang J."/>
        </authorList>
    </citation>
    <scope>NUCLEOTIDE SEQUENCE</scope>
    <source>
        <strain evidence="2">SscI8</strain>
    </source>
</reference>
<proteinExistence type="predicted"/>
<evidence type="ECO:0000259" key="1">
    <source>
        <dbReference type="Pfam" id="PF00975"/>
    </source>
</evidence>
<name>A0A127ZFB0_9BASI</name>
<dbReference type="SUPFAM" id="SSF53474">
    <property type="entry name" value="alpha/beta-Hydrolases"/>
    <property type="match status" value="1"/>
</dbReference>
<dbReference type="Pfam" id="PF00975">
    <property type="entry name" value="Thioesterase"/>
    <property type="match status" value="1"/>
</dbReference>
<gene>
    <name evidence="2" type="ORF">SPSC_04617</name>
</gene>
<dbReference type="OrthoDB" id="329835at2759"/>
<dbReference type="Gene3D" id="3.40.50.1820">
    <property type="entry name" value="alpha/beta hydrolase"/>
    <property type="match status" value="1"/>
</dbReference>
<feature type="domain" description="Thioesterase" evidence="1">
    <location>
        <begin position="24"/>
        <end position="210"/>
    </location>
</feature>
<dbReference type="AlphaFoldDB" id="A0A127ZFB0"/>
<sequence length="293" mass="32545">MDDIPTALEIQSGSNSPNVERLPTLILIHPGAGMSACYTRLSFHPQRRVLAVNQTWLCGHNSEDGSTSEKFESIGEAASRYLEYLELQGWLDEELDWQKRFDRRAVAFGGWSYGGIVALEMANQVSGGHAPWRRPLLQDYSGVLLFDAVHPVGIYDMQPVTRASAADSAILASAPIQLKQDSDLLNYLRTCYADAQRILRSYEPSPLTLQGPITLIKAGKASPTDRSLSNASRIQRIKTHLCPYNGWKKLAEQPGVKWLTIPLANTAHDNLFIEPHLGRVQAAIDEIELAQRI</sequence>
<evidence type="ECO:0000313" key="2">
    <source>
        <dbReference type="EMBL" id="CDU24784.1"/>
    </source>
</evidence>
<organism evidence="2">
    <name type="scientific">Sporisorium scitamineum</name>
    <dbReference type="NCBI Taxonomy" id="49012"/>
    <lineage>
        <taxon>Eukaryota</taxon>
        <taxon>Fungi</taxon>
        <taxon>Dikarya</taxon>
        <taxon>Basidiomycota</taxon>
        <taxon>Ustilaginomycotina</taxon>
        <taxon>Ustilaginomycetes</taxon>
        <taxon>Ustilaginales</taxon>
        <taxon>Ustilaginaceae</taxon>
        <taxon>Sporisorium</taxon>
    </lineage>
</organism>
<dbReference type="InterPro" id="IPR029058">
    <property type="entry name" value="AB_hydrolase_fold"/>
</dbReference>
<accession>A0A127ZFB0</accession>
<dbReference type="InterPro" id="IPR001031">
    <property type="entry name" value="Thioesterase"/>
</dbReference>